<keyword evidence="5" id="KW-0539">Nucleus</keyword>
<feature type="region of interest" description="Disordered" evidence="7">
    <location>
        <begin position="1"/>
        <end position="31"/>
    </location>
</feature>
<evidence type="ECO:0000256" key="7">
    <source>
        <dbReference type="SAM" id="MobiDB-lite"/>
    </source>
</evidence>
<keyword evidence="10" id="KW-1185">Reference proteome</keyword>
<evidence type="ECO:0000259" key="8">
    <source>
        <dbReference type="PROSITE" id="PS50157"/>
    </source>
</evidence>
<dbReference type="SMART" id="SM00355">
    <property type="entry name" value="ZnF_C2H2"/>
    <property type="match status" value="2"/>
</dbReference>
<dbReference type="PANTHER" id="PTHR23215:SF0">
    <property type="entry name" value="BUB3-INTERACTING AND GLEBS MOTIF-CONTAINING PROTEIN ZNF207"/>
    <property type="match status" value="1"/>
</dbReference>
<dbReference type="GO" id="GO:0005634">
    <property type="term" value="C:nucleus"/>
    <property type="evidence" value="ECO:0007669"/>
    <property type="project" value="UniProtKB-SubCell"/>
</dbReference>
<evidence type="ECO:0000313" key="10">
    <source>
        <dbReference type="Proteomes" id="UP000008062"/>
    </source>
</evidence>
<dbReference type="EMBL" id="CM001196">
    <property type="protein sequence ID" value="EGP92720.1"/>
    <property type="molecule type" value="Genomic_DNA"/>
</dbReference>
<keyword evidence="2" id="KW-0479">Metal-binding</keyword>
<proteinExistence type="predicted"/>
<dbReference type="PROSITE" id="PS50157">
    <property type="entry name" value="ZINC_FINGER_C2H2_2"/>
    <property type="match status" value="2"/>
</dbReference>
<feature type="region of interest" description="Disordered" evidence="7">
    <location>
        <begin position="389"/>
        <end position="411"/>
    </location>
</feature>
<evidence type="ECO:0000256" key="4">
    <source>
        <dbReference type="ARBA" id="ARBA00022833"/>
    </source>
</evidence>
<dbReference type="Gene3D" id="3.30.160.60">
    <property type="entry name" value="Classic Zinc Finger"/>
    <property type="match status" value="1"/>
</dbReference>
<dbReference type="OrthoDB" id="1306014at2759"/>
<evidence type="ECO:0000256" key="2">
    <source>
        <dbReference type="ARBA" id="ARBA00022723"/>
    </source>
</evidence>
<dbReference type="PROSITE" id="PS00028">
    <property type="entry name" value="ZINC_FINGER_C2H2_1"/>
    <property type="match status" value="1"/>
</dbReference>
<keyword evidence="4" id="KW-0862">Zinc</keyword>
<comment type="subcellular location">
    <subcellularLocation>
        <location evidence="1">Nucleus</location>
    </subcellularLocation>
</comment>
<name>F9WXJ6_ZYMTI</name>
<dbReference type="RefSeq" id="XP_003857744.1">
    <property type="nucleotide sequence ID" value="XM_003857696.1"/>
</dbReference>
<evidence type="ECO:0000313" key="9">
    <source>
        <dbReference type="EMBL" id="EGP92720.1"/>
    </source>
</evidence>
<dbReference type="GeneID" id="13403839"/>
<evidence type="ECO:0000256" key="3">
    <source>
        <dbReference type="ARBA" id="ARBA00022771"/>
    </source>
</evidence>
<dbReference type="InterPro" id="IPR013087">
    <property type="entry name" value="Znf_C2H2_type"/>
</dbReference>
<dbReference type="AlphaFoldDB" id="F9WXJ6"/>
<dbReference type="HOGENOM" id="CLU_430958_0_0_1"/>
<keyword evidence="3 6" id="KW-0863">Zinc-finger</keyword>
<dbReference type="GO" id="GO:0008270">
    <property type="term" value="F:zinc ion binding"/>
    <property type="evidence" value="ECO:0007669"/>
    <property type="project" value="UniProtKB-KW"/>
</dbReference>
<dbReference type="KEGG" id="ztr:MYCGRDRAFT_88718"/>
<feature type="domain" description="C2H2-type" evidence="8">
    <location>
        <begin position="114"/>
        <end position="137"/>
    </location>
</feature>
<accession>F9WXJ6</accession>
<feature type="domain" description="C2H2-type" evidence="8">
    <location>
        <begin position="138"/>
        <end position="161"/>
    </location>
</feature>
<gene>
    <name evidence="9" type="ORF">MYCGRDRAFT_88718</name>
</gene>
<dbReference type="PANTHER" id="PTHR23215">
    <property type="entry name" value="ZINC FINGER PROTEIN 207"/>
    <property type="match status" value="1"/>
</dbReference>
<dbReference type="STRING" id="336722.F9WXJ6"/>
<evidence type="ECO:0000256" key="1">
    <source>
        <dbReference type="ARBA" id="ARBA00004123"/>
    </source>
</evidence>
<evidence type="ECO:0000256" key="5">
    <source>
        <dbReference type="ARBA" id="ARBA00023242"/>
    </source>
</evidence>
<reference evidence="9 10" key="1">
    <citation type="journal article" date="2011" name="PLoS Genet.">
        <title>Finished genome of the fungal wheat pathogen Mycosphaerella graminicola reveals dispensome structure, chromosome plasticity, and stealth pathogenesis.</title>
        <authorList>
            <person name="Goodwin S.B."/>
            <person name="Ben M'barek S."/>
            <person name="Dhillon B."/>
            <person name="Wittenberg A.H.J."/>
            <person name="Crane C.F."/>
            <person name="Hane J.K."/>
            <person name="Foster A.J."/>
            <person name="Van der Lee T.A.J."/>
            <person name="Grimwood J."/>
            <person name="Aerts A."/>
            <person name="Antoniw J."/>
            <person name="Bailey A."/>
            <person name="Bluhm B."/>
            <person name="Bowler J."/>
            <person name="Bristow J."/>
            <person name="van der Burgt A."/>
            <person name="Canto-Canche B."/>
            <person name="Churchill A.C.L."/>
            <person name="Conde-Ferraez L."/>
            <person name="Cools H.J."/>
            <person name="Coutinho P.M."/>
            <person name="Csukai M."/>
            <person name="Dehal P."/>
            <person name="De Wit P."/>
            <person name="Donzelli B."/>
            <person name="van de Geest H.C."/>
            <person name="van Ham R.C.H.J."/>
            <person name="Hammond-Kosack K.E."/>
            <person name="Henrissat B."/>
            <person name="Kilian A."/>
            <person name="Kobayashi A.K."/>
            <person name="Koopmann E."/>
            <person name="Kourmpetis Y."/>
            <person name="Kuzniar A."/>
            <person name="Lindquist E."/>
            <person name="Lombard V."/>
            <person name="Maliepaard C."/>
            <person name="Martins N."/>
            <person name="Mehrabi R."/>
            <person name="Nap J.P.H."/>
            <person name="Ponomarenko A."/>
            <person name="Rudd J.J."/>
            <person name="Salamov A."/>
            <person name="Schmutz J."/>
            <person name="Schouten H.J."/>
            <person name="Shapiro H."/>
            <person name="Stergiopoulos I."/>
            <person name="Torriani S.F.F."/>
            <person name="Tu H."/>
            <person name="de Vries R.P."/>
            <person name="Waalwijk C."/>
            <person name="Ware S.B."/>
            <person name="Wiebenga A."/>
            <person name="Zwiers L.-H."/>
            <person name="Oliver R.P."/>
            <person name="Grigoriev I.V."/>
            <person name="Kema G.H.J."/>
        </authorList>
    </citation>
    <scope>NUCLEOTIDE SEQUENCE [LARGE SCALE GENOMIC DNA]</scope>
    <source>
        <strain evidence="10">CBS 115943 / IPO323</strain>
    </source>
</reference>
<evidence type="ECO:0000256" key="6">
    <source>
        <dbReference type="PROSITE-ProRule" id="PRU00042"/>
    </source>
</evidence>
<dbReference type="CDD" id="cd20908">
    <property type="entry name" value="SUF4-like"/>
    <property type="match status" value="1"/>
</dbReference>
<dbReference type="Proteomes" id="UP000008062">
    <property type="component" value="Chromosome 1"/>
</dbReference>
<sequence length="635" mass="69313">MPSNAAEGLLHVHPLQRTESPSVGRRNGGFGGVGRRALTGYDSNLRGPCWIGEKEQGERTYYHTEVAVTLRLHIAALPISPSDSNNHHARHVTPVTMVKRKHDWEPLEVRLAKTFCYYCDREFNDEKELTDHQKAKHFRCSQCNRRLNTVGGLYVHLEQVHKIKLTEVPNCTIEGRGMVVREQEIYGMVGVPEHLIKARIAEITQAFYSEEAEYRAKTGNSLDTGNVVAPEIKKQKKEEDMKKGVANAKEVIARRKAAQAAAKAAAEAGHPPPSASPGVPSNTEEATAAPYTPPTAMQAPVTMQHNNGQPAPFNHNSQYTPPQHMYQPAYHNGGMQAHTPNAYHNGMQAHNPNVYHNGMQAQAPPGISMYGAASPYNSSFSHQNAAVPRMAHGPPHTTTLPPAQHHGLPPRPTSGYQLYPTAPTQASGASLPQKMAKLPTPMLLAQDQSFPQRCSASCRAVACGLLGIAVAELFLCREVGFPVSVKSLSVGRFLNVGGVHSSTMVTCESSLDRSKNDYAACCGAVGIRFSVLAELFYVCRAVGTSASIPDSIAFAELSCVRGAVVSSAGYAMWKEADTNLAIMQCCLEERTFGAFIMKRQIRLCKEDDDGMCTLSSPSEASEKYFNDFKDNEKFL</sequence>
<organism evidence="9 10">
    <name type="scientific">Zymoseptoria tritici (strain CBS 115943 / IPO323)</name>
    <name type="common">Speckled leaf blotch fungus</name>
    <name type="synonym">Septoria tritici</name>
    <dbReference type="NCBI Taxonomy" id="336722"/>
    <lineage>
        <taxon>Eukaryota</taxon>
        <taxon>Fungi</taxon>
        <taxon>Dikarya</taxon>
        <taxon>Ascomycota</taxon>
        <taxon>Pezizomycotina</taxon>
        <taxon>Dothideomycetes</taxon>
        <taxon>Dothideomycetidae</taxon>
        <taxon>Mycosphaerellales</taxon>
        <taxon>Mycosphaerellaceae</taxon>
        <taxon>Zymoseptoria</taxon>
    </lineage>
</organism>
<feature type="region of interest" description="Disordered" evidence="7">
    <location>
        <begin position="261"/>
        <end position="291"/>
    </location>
</feature>
<protein>
    <recommendedName>
        <fullName evidence="8">C2H2-type domain-containing protein</fullName>
    </recommendedName>
</protein>
<dbReference type="eggNOG" id="KOG2893">
    <property type="taxonomic scope" value="Eukaryota"/>
</dbReference>
<dbReference type="InParanoid" id="F9WXJ6"/>